<keyword evidence="2" id="KW-0812">Transmembrane</keyword>
<dbReference type="InterPro" id="IPR051055">
    <property type="entry name" value="PIF1_helicase"/>
</dbReference>
<keyword evidence="1" id="KW-0378">Hydrolase</keyword>
<keyword evidence="1" id="KW-0234">DNA repair</keyword>
<evidence type="ECO:0000313" key="5">
    <source>
        <dbReference type="RefSeq" id="XP_014681905.1"/>
    </source>
</evidence>
<gene>
    <name evidence="5" type="primary">LOC106821553</name>
</gene>
<comment type="catalytic activity">
    <reaction evidence="1">
        <text>ATP + H2O = ADP + phosphate + H(+)</text>
        <dbReference type="Rhea" id="RHEA:13065"/>
        <dbReference type="ChEBI" id="CHEBI:15377"/>
        <dbReference type="ChEBI" id="CHEBI:15378"/>
        <dbReference type="ChEBI" id="CHEBI:30616"/>
        <dbReference type="ChEBI" id="CHEBI:43474"/>
        <dbReference type="ChEBI" id="CHEBI:456216"/>
        <dbReference type="EC" id="5.6.2.3"/>
    </reaction>
</comment>
<keyword evidence="1" id="KW-0347">Helicase</keyword>
<feature type="domain" description="DNA helicase Pif1-like DEAD-box helicase" evidence="3">
    <location>
        <begin position="202"/>
        <end position="361"/>
    </location>
</feature>
<evidence type="ECO:0000259" key="3">
    <source>
        <dbReference type="Pfam" id="PF05970"/>
    </source>
</evidence>
<dbReference type="Proteomes" id="UP000695022">
    <property type="component" value="Unplaced"/>
</dbReference>
<name>A0ABM1FBT4_PRICU</name>
<comment type="similarity">
    <text evidence="1">Belongs to the helicase family.</text>
</comment>
<dbReference type="EC" id="5.6.2.3" evidence="1"/>
<dbReference type="InterPro" id="IPR010285">
    <property type="entry name" value="DNA_helicase_pif1-like_DEAD"/>
</dbReference>
<dbReference type="RefSeq" id="XP_014681905.1">
    <property type="nucleotide sequence ID" value="XM_014826419.1"/>
</dbReference>
<evidence type="ECO:0000256" key="2">
    <source>
        <dbReference type="SAM" id="Phobius"/>
    </source>
</evidence>
<keyword evidence="4" id="KW-1185">Reference proteome</keyword>
<keyword evidence="1" id="KW-0227">DNA damage</keyword>
<dbReference type="SUPFAM" id="SSF52540">
    <property type="entry name" value="P-loop containing nucleoside triphosphate hydrolases"/>
    <property type="match status" value="2"/>
</dbReference>
<sequence>MSNIMSNGLLSNPSHVISNTLLMTISMLVCGSMVLVGGLNYAMRMSQMLAKQDVKRLARKYVEEQLQWLSIGTRRFSQLLQALVEGLQRFLLEGQLVYDSLPLYLQRAMEENATDQVAKLQQIRRATTVDALFHELHNTVPAFPACEQLKVQQVVPFTPRISRADEQSDASLDEQTAALQDCIMAIDELFQPQTTFAHSPLLVGPPGCGKTHILLIAQTYALSKGLNAQLVAITSERARRLGGEHIHLLFNIPILDAKRHTISTMAETTLFRLLHSPIRLAALQRIDVLVIEEIGLVSAEIFAVMDLVLRYIRDSPVPMGGVLVLACGDPRQLSPVSGSPIWSSYHLIATFRVSCLIHYVRAQRDPQLQTLLKLLRKGNITDEEIEQFAGIVRENSIPQRCVARWDDVPPHVLRVVGTRKASQHIVNEFLQRKITDPTVDCVTYLANDEIETAGGQVRDANEDTKRQLNYKCQEPSSLIIFVGAVMRLTYNNINETPSVPRFSQGQLCVVEALARSDQVANAQKITVKLVPPGVRSFDVDNLPAHWKQFRVKRRPTQPIVVGPQRTKAWRKQFPLCYFVCTTIHKALGETLPSVATQLSLKHKEYRLWEREQLLVLLSRVPTLHDITFVTTDAEDTIAAMLHLLRLPSRWANHVDTVLQTLDFHNAGPRVPHHIYNPL</sequence>
<proteinExistence type="inferred from homology"/>
<keyword evidence="1" id="KW-0547">Nucleotide-binding</keyword>
<evidence type="ECO:0000256" key="1">
    <source>
        <dbReference type="RuleBase" id="RU363044"/>
    </source>
</evidence>
<keyword evidence="1" id="KW-0067">ATP-binding</keyword>
<keyword evidence="2" id="KW-1133">Transmembrane helix</keyword>
<feature type="transmembrane region" description="Helical" evidence="2">
    <location>
        <begin position="20"/>
        <end position="42"/>
    </location>
</feature>
<dbReference type="Gene3D" id="3.40.50.300">
    <property type="entry name" value="P-loop containing nucleotide triphosphate hydrolases"/>
    <property type="match status" value="1"/>
</dbReference>
<accession>A0ABM1FBT4</accession>
<keyword evidence="2" id="KW-0472">Membrane</keyword>
<reference evidence="5" key="1">
    <citation type="submission" date="2025-08" db="UniProtKB">
        <authorList>
            <consortium name="RefSeq"/>
        </authorList>
    </citation>
    <scope>IDENTIFICATION</scope>
</reference>
<keyword evidence="1" id="KW-0233">DNA recombination</keyword>
<dbReference type="InterPro" id="IPR027417">
    <property type="entry name" value="P-loop_NTPase"/>
</dbReference>
<dbReference type="PANTHER" id="PTHR47642">
    <property type="entry name" value="ATP-DEPENDENT DNA HELICASE"/>
    <property type="match status" value="1"/>
</dbReference>
<organism evidence="4 5">
    <name type="scientific">Priapulus caudatus</name>
    <name type="common">Priapulid worm</name>
    <dbReference type="NCBI Taxonomy" id="37621"/>
    <lineage>
        <taxon>Eukaryota</taxon>
        <taxon>Metazoa</taxon>
        <taxon>Ecdysozoa</taxon>
        <taxon>Scalidophora</taxon>
        <taxon>Priapulida</taxon>
        <taxon>Priapulimorpha</taxon>
        <taxon>Priapulimorphida</taxon>
        <taxon>Priapulidae</taxon>
        <taxon>Priapulus</taxon>
    </lineage>
</organism>
<feature type="non-terminal residue" evidence="5">
    <location>
        <position position="678"/>
    </location>
</feature>
<dbReference type="GeneID" id="106821553"/>
<evidence type="ECO:0000313" key="4">
    <source>
        <dbReference type="Proteomes" id="UP000695022"/>
    </source>
</evidence>
<comment type="cofactor">
    <cofactor evidence="1">
        <name>Mg(2+)</name>
        <dbReference type="ChEBI" id="CHEBI:18420"/>
    </cofactor>
</comment>
<dbReference type="Pfam" id="PF05970">
    <property type="entry name" value="PIF1"/>
    <property type="match status" value="1"/>
</dbReference>
<protein>
    <recommendedName>
        <fullName evidence="1">ATP-dependent DNA helicase</fullName>
        <ecNumber evidence="1">5.6.2.3</ecNumber>
    </recommendedName>
</protein>